<protein>
    <recommendedName>
        <fullName evidence="3 10">Heme chaperone HemW</fullName>
    </recommendedName>
</protein>
<feature type="compositionally biased region" description="Low complexity" evidence="11">
    <location>
        <begin position="1"/>
        <end position="10"/>
    </location>
</feature>
<keyword evidence="6 10" id="KW-0479">Metal-binding</keyword>
<dbReference type="SUPFAM" id="SSF102114">
    <property type="entry name" value="Radical SAM enzymes"/>
    <property type="match status" value="1"/>
</dbReference>
<keyword evidence="10" id="KW-0004">4Fe-4S</keyword>
<dbReference type="InterPro" id="IPR058240">
    <property type="entry name" value="rSAM_sf"/>
</dbReference>
<dbReference type="InterPro" id="IPR004559">
    <property type="entry name" value="HemW-like"/>
</dbReference>
<evidence type="ECO:0000256" key="11">
    <source>
        <dbReference type="SAM" id="MobiDB-lite"/>
    </source>
</evidence>
<evidence type="ECO:0000256" key="8">
    <source>
        <dbReference type="ARBA" id="ARBA00023014"/>
    </source>
</evidence>
<organism evidence="13 14">
    <name type="scientific">Rhodovulum sulfidophilum</name>
    <name type="common">Rhodobacter sulfidophilus</name>
    <dbReference type="NCBI Taxonomy" id="35806"/>
    <lineage>
        <taxon>Bacteria</taxon>
        <taxon>Pseudomonadati</taxon>
        <taxon>Pseudomonadota</taxon>
        <taxon>Alphaproteobacteria</taxon>
        <taxon>Rhodobacterales</taxon>
        <taxon>Paracoccaceae</taxon>
        <taxon>Rhodovulum</taxon>
    </lineage>
</organism>
<evidence type="ECO:0000256" key="10">
    <source>
        <dbReference type="RuleBase" id="RU364116"/>
    </source>
</evidence>
<dbReference type="PANTHER" id="PTHR13932">
    <property type="entry name" value="COPROPORPHYRINIGEN III OXIDASE"/>
    <property type="match status" value="1"/>
</dbReference>
<comment type="similarity">
    <text evidence="2">Belongs to the anaerobic coproporphyrinogen-III oxidase family. HemW subfamily.</text>
</comment>
<dbReference type="GO" id="GO:0004109">
    <property type="term" value="F:coproporphyrinogen oxidase activity"/>
    <property type="evidence" value="ECO:0007669"/>
    <property type="project" value="InterPro"/>
</dbReference>
<dbReference type="NCBIfam" id="TIGR00539">
    <property type="entry name" value="hemN_rel"/>
    <property type="match status" value="1"/>
</dbReference>
<keyword evidence="7 10" id="KW-0408">Iron</keyword>
<evidence type="ECO:0000256" key="9">
    <source>
        <dbReference type="ARBA" id="ARBA00023186"/>
    </source>
</evidence>
<gene>
    <name evidence="13" type="ORF">DI556_02395</name>
</gene>
<dbReference type="Gene3D" id="3.20.20.70">
    <property type="entry name" value="Aldolase class I"/>
    <property type="match status" value="1"/>
</dbReference>
<dbReference type="SFLD" id="SFLDF00288">
    <property type="entry name" value="HemN-like__clustered_with_nucl"/>
    <property type="match status" value="1"/>
</dbReference>
<feature type="compositionally biased region" description="Low complexity" evidence="11">
    <location>
        <begin position="20"/>
        <end position="45"/>
    </location>
</feature>
<dbReference type="InterPro" id="IPR006638">
    <property type="entry name" value="Elp3/MiaA/NifB-like_rSAM"/>
</dbReference>
<dbReference type="GO" id="GO:0006779">
    <property type="term" value="P:porphyrin-containing compound biosynthetic process"/>
    <property type="evidence" value="ECO:0007669"/>
    <property type="project" value="InterPro"/>
</dbReference>
<dbReference type="CDD" id="cd01335">
    <property type="entry name" value="Radical_SAM"/>
    <property type="match status" value="1"/>
</dbReference>
<dbReference type="AlphaFoldDB" id="A0A2W5NGR0"/>
<accession>A0A2W5NGR0</accession>
<evidence type="ECO:0000313" key="13">
    <source>
        <dbReference type="EMBL" id="PZQ52701.1"/>
    </source>
</evidence>
<evidence type="ECO:0000259" key="12">
    <source>
        <dbReference type="PROSITE" id="PS51918"/>
    </source>
</evidence>
<dbReference type="SFLD" id="SFLDS00029">
    <property type="entry name" value="Radical_SAM"/>
    <property type="match status" value="2"/>
</dbReference>
<evidence type="ECO:0000256" key="4">
    <source>
        <dbReference type="ARBA" id="ARBA00022617"/>
    </source>
</evidence>
<keyword evidence="10" id="KW-0963">Cytoplasm</keyword>
<keyword evidence="4 10" id="KW-0349">Heme</keyword>
<dbReference type="InterPro" id="IPR013785">
    <property type="entry name" value="Aldolase_TIM"/>
</dbReference>
<dbReference type="InterPro" id="IPR007197">
    <property type="entry name" value="rSAM"/>
</dbReference>
<evidence type="ECO:0000256" key="1">
    <source>
        <dbReference type="ARBA" id="ARBA00001966"/>
    </source>
</evidence>
<dbReference type="GO" id="GO:0046872">
    <property type="term" value="F:metal ion binding"/>
    <property type="evidence" value="ECO:0007669"/>
    <property type="project" value="UniProtKB-UniRule"/>
</dbReference>
<proteinExistence type="inferred from homology"/>
<dbReference type="Pfam" id="PF04055">
    <property type="entry name" value="Radical_SAM"/>
    <property type="match status" value="1"/>
</dbReference>
<reference evidence="13 14" key="1">
    <citation type="submission" date="2017-08" db="EMBL/GenBank/DDBJ databases">
        <title>Infants hospitalized years apart are colonized by the same room-sourced microbial strains.</title>
        <authorList>
            <person name="Brooks B."/>
            <person name="Olm M.R."/>
            <person name="Firek B.A."/>
            <person name="Baker R."/>
            <person name="Thomas B.C."/>
            <person name="Morowitz M.J."/>
            <person name="Banfield J.F."/>
        </authorList>
    </citation>
    <scope>NUCLEOTIDE SEQUENCE [LARGE SCALE GENOMIC DNA]</scope>
    <source>
        <strain evidence="13">S2_005_002_R2_34</strain>
    </source>
</reference>
<keyword evidence="9 10" id="KW-0143">Chaperone</keyword>
<dbReference type="Proteomes" id="UP000249185">
    <property type="component" value="Unassembled WGS sequence"/>
</dbReference>
<feature type="region of interest" description="Disordered" evidence="11">
    <location>
        <begin position="1"/>
        <end position="45"/>
    </location>
</feature>
<comment type="subcellular location">
    <subcellularLocation>
        <location evidence="10">Cytoplasm</location>
    </subcellularLocation>
</comment>
<dbReference type="SMART" id="SM00729">
    <property type="entry name" value="Elp3"/>
    <property type="match status" value="1"/>
</dbReference>
<comment type="caution">
    <text evidence="13">The sequence shown here is derived from an EMBL/GenBank/DDBJ whole genome shotgun (WGS) entry which is preliminary data.</text>
</comment>
<dbReference type="SFLD" id="SFLDG01065">
    <property type="entry name" value="anaerobic_coproporphyrinogen-I"/>
    <property type="match status" value="2"/>
</dbReference>
<dbReference type="InterPro" id="IPR010723">
    <property type="entry name" value="HemN_C"/>
</dbReference>
<evidence type="ECO:0000256" key="5">
    <source>
        <dbReference type="ARBA" id="ARBA00022691"/>
    </source>
</evidence>
<comment type="cofactor">
    <cofactor evidence="1">
        <name>[4Fe-4S] cluster</name>
        <dbReference type="ChEBI" id="CHEBI:49883"/>
    </cofactor>
</comment>
<sequence length="439" mass="46686">MSRAPAPADAPARRGRFRLGPRGAKAAANAGARSGDGAARPDGPAAAALHPAAEDWRAGGFGVYVHWPFCAAKCPYCDFNSHVRAGIDQDRWRDALVRELEAAAAETPGRTVTSVFFGGGTPSLMPPATVAAVIDTIAARWSLDPAAEITLEANPTSVEAERFRGYRAAGVNRVSMGLQALNDRDLRTLGRLHSVAEALSAFDLARATFPRVSFDLIYARQGQSLADWQAELAQAIGLAADHLSLYQLTIEDGTRFGDLAARGRLRGLPDQELAADLYFATQEICAAAGLPAYETSNHAAPGAEGRHNLTYWRAGDYVGVGPGAHGRLTLDGTRWATETLLSPEAWLAAVETGGTGLSAREPVGSTDRAVEMLLMGLRLTEGIDTRRFQALAGQPLDPATVRTLAADGFVETEDHWLRVTPKGRPVLNAILESLCLTIS</sequence>
<dbReference type="InterPro" id="IPR034505">
    <property type="entry name" value="Coproporphyrinogen-III_oxidase"/>
</dbReference>
<name>A0A2W5NGR0_RHOSU</name>
<dbReference type="PROSITE" id="PS51918">
    <property type="entry name" value="RADICAL_SAM"/>
    <property type="match status" value="1"/>
</dbReference>
<evidence type="ECO:0000256" key="3">
    <source>
        <dbReference type="ARBA" id="ARBA00017228"/>
    </source>
</evidence>
<comment type="function">
    <text evidence="10">Probably acts as a heme chaperone, transferring heme to an unknown acceptor. Binds one molecule of heme per monomer, possibly covalently. Binds 1 [4Fe-4S] cluster. The cluster is coordinated with 3 cysteines and an exchangeable S-adenosyl-L-methionine.</text>
</comment>
<keyword evidence="5 10" id="KW-0949">S-adenosyl-L-methionine</keyword>
<evidence type="ECO:0000256" key="7">
    <source>
        <dbReference type="ARBA" id="ARBA00023004"/>
    </source>
</evidence>
<evidence type="ECO:0000256" key="6">
    <source>
        <dbReference type="ARBA" id="ARBA00022723"/>
    </source>
</evidence>
<evidence type="ECO:0000256" key="2">
    <source>
        <dbReference type="ARBA" id="ARBA00006100"/>
    </source>
</evidence>
<dbReference type="GO" id="GO:0051539">
    <property type="term" value="F:4 iron, 4 sulfur cluster binding"/>
    <property type="evidence" value="ECO:0007669"/>
    <property type="project" value="UniProtKB-UniRule"/>
</dbReference>
<feature type="domain" description="Radical SAM core" evidence="12">
    <location>
        <begin position="55"/>
        <end position="291"/>
    </location>
</feature>
<dbReference type="PANTHER" id="PTHR13932:SF5">
    <property type="entry name" value="RADICAL S-ADENOSYL METHIONINE DOMAIN-CONTAINING PROTEIN 1, MITOCHONDRIAL"/>
    <property type="match status" value="1"/>
</dbReference>
<dbReference type="GO" id="GO:0005737">
    <property type="term" value="C:cytoplasm"/>
    <property type="evidence" value="ECO:0007669"/>
    <property type="project" value="UniProtKB-SubCell"/>
</dbReference>
<dbReference type="Pfam" id="PF06969">
    <property type="entry name" value="HemN_C"/>
    <property type="match status" value="1"/>
</dbReference>
<evidence type="ECO:0000313" key="14">
    <source>
        <dbReference type="Proteomes" id="UP000249185"/>
    </source>
</evidence>
<dbReference type="EMBL" id="QFPW01000001">
    <property type="protein sequence ID" value="PZQ52701.1"/>
    <property type="molecule type" value="Genomic_DNA"/>
</dbReference>
<dbReference type="SFLD" id="SFLDF00562">
    <property type="entry name" value="HemN-like__clustered_with_heat"/>
    <property type="match status" value="1"/>
</dbReference>
<keyword evidence="8 10" id="KW-0411">Iron-sulfur</keyword>